<evidence type="ECO:0000313" key="2">
    <source>
        <dbReference type="EMBL" id="PMS31461.1"/>
    </source>
</evidence>
<proteinExistence type="predicted"/>
<keyword evidence="3" id="KW-1185">Reference proteome</keyword>
<protein>
    <submittedName>
        <fullName evidence="1">Uncharacterized protein</fullName>
    </submittedName>
</protein>
<accession>A0A2N7WQ49</accession>
<sequence length="458" mass="51532">MDNSDLDRTIKLLANMVKQVPNMFDMAKRNPSFPEIERIVVASIANADSLPEAIGAYDDYAGLIPDWKFVFASDGGAMPGLSTHRTFSDGSVVRGLFSKKSVIVLDPETREDMNGGRKAVFPIDYSISLDTQALSYLAPFIDGKSSKLPDDFQEIFSFIADDRVFVDAVPYMLENLPNIAHTENIGPVKKRLEGYETLRTIDLPHFRTTGEIRSASTKAEQSQNVDELLSQMIHDASDPDVRNYLDAQLARQYAVLLKMATIQLRNPKMALVDKLYEFTEFLDKTLCTIHARETVVAAEYFAKGQKLNFFSRLHKSPSNHLPRLFKALKNMAWDFFHVRYVEGAATLEGAISKNAKQTPRYFFPSLLTCDKDLVEVIDLYPLKSYAYKKGARQLIPFPAIDWIARVATDVNGEASLMDRLFSRAAIAKRESCRENALDEIHGIVQRLESEFSHAAVHG</sequence>
<dbReference type="Proteomes" id="UP000494205">
    <property type="component" value="Unassembled WGS sequence"/>
</dbReference>
<dbReference type="AlphaFoldDB" id="A0A2N7WQ49"/>
<dbReference type="EMBL" id="CADIJZ010000005">
    <property type="protein sequence ID" value="CAB3661468.1"/>
    <property type="molecule type" value="Genomic_DNA"/>
</dbReference>
<reference evidence="1 4" key="2">
    <citation type="submission" date="2020-04" db="EMBL/GenBank/DDBJ databases">
        <authorList>
            <person name="De Canck E."/>
        </authorList>
    </citation>
    <scope>NUCLEOTIDE SEQUENCE [LARGE SCALE GENOMIC DNA]</scope>
    <source>
        <strain evidence="1 4">LMG 27174</strain>
    </source>
</reference>
<organism evidence="1 4">
    <name type="scientific">Paraburkholderia rhynchosiae</name>
    <dbReference type="NCBI Taxonomy" id="487049"/>
    <lineage>
        <taxon>Bacteria</taxon>
        <taxon>Pseudomonadati</taxon>
        <taxon>Pseudomonadota</taxon>
        <taxon>Betaproteobacteria</taxon>
        <taxon>Burkholderiales</taxon>
        <taxon>Burkholderiaceae</taxon>
        <taxon>Paraburkholderia</taxon>
    </lineage>
</organism>
<evidence type="ECO:0000313" key="3">
    <source>
        <dbReference type="Proteomes" id="UP000235659"/>
    </source>
</evidence>
<reference evidence="2 3" key="1">
    <citation type="submission" date="2018-01" db="EMBL/GenBank/DDBJ databases">
        <title>Whole genome analyses suggest that Burkholderia sensu lato contains two further novel genera in the rhizoxinica-symbiotica group Mycetohabitans gen. nov., and Trinickia gen. nov.: implications for the evolution of diazotrophy and nodulation in the Burkholderiaceae.</title>
        <authorList>
            <person name="Estrada-de los Santos P."/>
            <person name="Palmer M."/>
            <person name="Chavez-Ramirez B."/>
            <person name="Beukes C."/>
            <person name="Steenkamp E.T."/>
            <person name="Hirsch A.M."/>
            <person name="Manyaka P."/>
            <person name="Maluk M."/>
            <person name="Lafos M."/>
            <person name="Crook M."/>
            <person name="Gross E."/>
            <person name="Simon M.F."/>
            <person name="Bueno dos Reis Junior F."/>
            <person name="Poole P.S."/>
            <person name="Venter S.N."/>
            <person name="James E.K."/>
        </authorList>
    </citation>
    <scope>NUCLEOTIDE SEQUENCE [LARGE SCALE GENOMIC DNA]</scope>
    <source>
        <strain evidence="2 3">WSM 3937</strain>
    </source>
</reference>
<dbReference type="RefSeq" id="WP_102632158.1">
    <property type="nucleotide sequence ID" value="NZ_CADIJZ010000005.1"/>
</dbReference>
<dbReference type="EMBL" id="PNXY01000006">
    <property type="protein sequence ID" value="PMS31461.1"/>
    <property type="molecule type" value="Genomic_DNA"/>
</dbReference>
<evidence type="ECO:0000313" key="4">
    <source>
        <dbReference type="Proteomes" id="UP000494205"/>
    </source>
</evidence>
<gene>
    <name evidence="2" type="ORF">C0Z16_10915</name>
    <name evidence="1" type="ORF">LMG27174_01660</name>
</gene>
<name>A0A2N7WQ49_9BURK</name>
<dbReference type="Proteomes" id="UP000235659">
    <property type="component" value="Unassembled WGS sequence"/>
</dbReference>
<evidence type="ECO:0000313" key="1">
    <source>
        <dbReference type="EMBL" id="CAB3661468.1"/>
    </source>
</evidence>